<proteinExistence type="predicted"/>
<evidence type="ECO:0000313" key="1">
    <source>
        <dbReference type="EMBL" id="KAI7947264.1"/>
    </source>
</evidence>
<name>A0ACC0E6H1_9BASI</name>
<sequence length="112" mass="11875">MADQLGPKLCRVSANGSSIQLVGLCTCHFSPSTPKSATKRRKGGARADKIHNETNSIISRVSTPPRQPHGNKGRIGSSTGTTIADLSILSRITAPPLTTRDSQLNHEQQSSS</sequence>
<keyword evidence="2" id="KW-1185">Reference proteome</keyword>
<dbReference type="EMBL" id="CM045873">
    <property type="protein sequence ID" value="KAI7947264.1"/>
    <property type="molecule type" value="Genomic_DNA"/>
</dbReference>
<reference evidence="1 2" key="3">
    <citation type="journal article" date="2022" name="Microbiol. Spectr.">
        <title>Folding features and dynamics of 3D genome architecture in plant fungal pathogens.</title>
        <authorList>
            <person name="Xia C."/>
        </authorList>
    </citation>
    <scope>NUCLEOTIDE SEQUENCE [LARGE SCALE GENOMIC DNA]</scope>
    <source>
        <strain evidence="1 2">93-210</strain>
    </source>
</reference>
<protein>
    <submittedName>
        <fullName evidence="1">Uncharacterized protein</fullName>
    </submittedName>
</protein>
<dbReference type="Proteomes" id="UP001060170">
    <property type="component" value="Chromosome 9"/>
</dbReference>
<accession>A0ACC0E6H1</accession>
<reference evidence="2" key="1">
    <citation type="journal article" date="2018" name="BMC Genomics">
        <title>Genomic insights into host adaptation between the wheat stripe rust pathogen (Puccinia striiformis f. sp. tritici) and the barley stripe rust pathogen (Puccinia striiformis f. sp. hordei).</title>
        <authorList>
            <person name="Xia C."/>
            <person name="Wang M."/>
            <person name="Yin C."/>
            <person name="Cornejo O.E."/>
            <person name="Hulbert S.H."/>
            <person name="Chen X."/>
        </authorList>
    </citation>
    <scope>NUCLEOTIDE SEQUENCE [LARGE SCALE GENOMIC DNA]</scope>
    <source>
        <strain evidence="2">93-210</strain>
    </source>
</reference>
<comment type="caution">
    <text evidence="1">The sequence shown here is derived from an EMBL/GenBank/DDBJ whole genome shotgun (WGS) entry which is preliminary data.</text>
</comment>
<evidence type="ECO:0000313" key="2">
    <source>
        <dbReference type="Proteomes" id="UP001060170"/>
    </source>
</evidence>
<reference evidence="2" key="2">
    <citation type="journal article" date="2018" name="Mol. Plant Microbe Interact.">
        <title>Genome sequence resources for the wheat stripe rust pathogen (Puccinia striiformis f. sp. tritici) and the barley stripe rust pathogen (Puccinia striiformis f. sp. hordei).</title>
        <authorList>
            <person name="Xia C."/>
            <person name="Wang M."/>
            <person name="Yin C."/>
            <person name="Cornejo O.E."/>
            <person name="Hulbert S.H."/>
            <person name="Chen X."/>
        </authorList>
    </citation>
    <scope>NUCLEOTIDE SEQUENCE [LARGE SCALE GENOMIC DNA]</scope>
    <source>
        <strain evidence="2">93-210</strain>
    </source>
</reference>
<gene>
    <name evidence="1" type="ORF">MJO28_009172</name>
</gene>
<organism evidence="1 2">
    <name type="scientific">Puccinia striiformis f. sp. tritici</name>
    <dbReference type="NCBI Taxonomy" id="168172"/>
    <lineage>
        <taxon>Eukaryota</taxon>
        <taxon>Fungi</taxon>
        <taxon>Dikarya</taxon>
        <taxon>Basidiomycota</taxon>
        <taxon>Pucciniomycotina</taxon>
        <taxon>Pucciniomycetes</taxon>
        <taxon>Pucciniales</taxon>
        <taxon>Pucciniaceae</taxon>
        <taxon>Puccinia</taxon>
    </lineage>
</organism>